<evidence type="ECO:0000313" key="3">
    <source>
        <dbReference type="Proteomes" id="UP000269721"/>
    </source>
</evidence>
<dbReference type="AlphaFoldDB" id="A0A4P9WIQ4"/>
<organism evidence="2 3">
    <name type="scientific">Blyttiomyces helicus</name>
    <dbReference type="NCBI Taxonomy" id="388810"/>
    <lineage>
        <taxon>Eukaryota</taxon>
        <taxon>Fungi</taxon>
        <taxon>Fungi incertae sedis</taxon>
        <taxon>Chytridiomycota</taxon>
        <taxon>Chytridiomycota incertae sedis</taxon>
        <taxon>Chytridiomycetes</taxon>
        <taxon>Chytridiomycetes incertae sedis</taxon>
        <taxon>Blyttiomyces</taxon>
    </lineage>
</organism>
<feature type="non-terminal residue" evidence="2">
    <location>
        <position position="1"/>
    </location>
</feature>
<evidence type="ECO:0000313" key="2">
    <source>
        <dbReference type="EMBL" id="RKO92769.1"/>
    </source>
</evidence>
<keyword evidence="2" id="KW-0418">Kinase</keyword>
<dbReference type="Proteomes" id="UP000269721">
    <property type="component" value="Unassembled WGS sequence"/>
</dbReference>
<dbReference type="InterPro" id="IPR011009">
    <property type="entry name" value="Kinase-like_dom_sf"/>
</dbReference>
<protein>
    <submittedName>
        <fullName evidence="2">Kinase-like domain-containing protein</fullName>
    </submittedName>
</protein>
<dbReference type="InterPro" id="IPR001245">
    <property type="entry name" value="Ser-Thr/Tyr_kinase_cat_dom"/>
</dbReference>
<dbReference type="InterPro" id="IPR000719">
    <property type="entry name" value="Prot_kinase_dom"/>
</dbReference>
<keyword evidence="2" id="KW-0808">Transferase</keyword>
<dbReference type="Gene3D" id="1.10.510.10">
    <property type="entry name" value="Transferase(Phosphotransferase) domain 1"/>
    <property type="match status" value="1"/>
</dbReference>
<accession>A0A4P9WIQ4</accession>
<reference evidence="3" key="1">
    <citation type="journal article" date="2018" name="Nat. Microbiol.">
        <title>Leveraging single-cell genomics to expand the fungal tree of life.</title>
        <authorList>
            <person name="Ahrendt S.R."/>
            <person name="Quandt C.A."/>
            <person name="Ciobanu D."/>
            <person name="Clum A."/>
            <person name="Salamov A."/>
            <person name="Andreopoulos B."/>
            <person name="Cheng J.F."/>
            <person name="Woyke T."/>
            <person name="Pelin A."/>
            <person name="Henrissat B."/>
            <person name="Reynolds N.K."/>
            <person name="Benny G.L."/>
            <person name="Smith M.E."/>
            <person name="James T.Y."/>
            <person name="Grigoriev I.V."/>
        </authorList>
    </citation>
    <scope>NUCLEOTIDE SEQUENCE [LARGE SCALE GENOMIC DNA]</scope>
</reference>
<dbReference type="EMBL" id="KZ994503">
    <property type="protein sequence ID" value="RKO92769.1"/>
    <property type="molecule type" value="Genomic_DNA"/>
</dbReference>
<dbReference type="GO" id="GO:0004672">
    <property type="term" value="F:protein kinase activity"/>
    <property type="evidence" value="ECO:0007669"/>
    <property type="project" value="InterPro"/>
</dbReference>
<dbReference type="GO" id="GO:0005524">
    <property type="term" value="F:ATP binding"/>
    <property type="evidence" value="ECO:0007669"/>
    <property type="project" value="InterPro"/>
</dbReference>
<evidence type="ECO:0000259" key="1">
    <source>
        <dbReference type="PROSITE" id="PS50011"/>
    </source>
</evidence>
<sequence length="109" mass="11918">EELRTRSKLSHDNVLPLRGAGLHEGVPFMVTLFMSGGTVNQYLSKKVMGPVHLLNSILYLIHLGLSALHRQGVFHGDLRGAKIRINESGTAAVSDLLCREVPSVSFKGR</sequence>
<name>A0A4P9WIQ4_9FUNG</name>
<feature type="domain" description="Protein kinase" evidence="1">
    <location>
        <begin position="1"/>
        <end position="109"/>
    </location>
</feature>
<dbReference type="OrthoDB" id="2157624at2759"/>
<keyword evidence="3" id="KW-1185">Reference proteome</keyword>
<proteinExistence type="predicted"/>
<dbReference type="SUPFAM" id="SSF56112">
    <property type="entry name" value="Protein kinase-like (PK-like)"/>
    <property type="match status" value="1"/>
</dbReference>
<dbReference type="Pfam" id="PF07714">
    <property type="entry name" value="PK_Tyr_Ser-Thr"/>
    <property type="match status" value="1"/>
</dbReference>
<dbReference type="PROSITE" id="PS50011">
    <property type="entry name" value="PROTEIN_KINASE_DOM"/>
    <property type="match status" value="1"/>
</dbReference>
<gene>
    <name evidence="2" type="ORF">BDK51DRAFT_19054</name>
</gene>